<keyword evidence="5 14" id="KW-0547">Nucleotide-binding</keyword>
<comment type="subunit">
    <text evidence="8">May form a complex composed of at least the catalytic subunit CRK2 and a cyclin.</text>
</comment>
<dbReference type="GO" id="GO:0000082">
    <property type="term" value="P:G1/S transition of mitotic cell cycle"/>
    <property type="evidence" value="ECO:0007669"/>
    <property type="project" value="TreeGrafter"/>
</dbReference>
<reference evidence="17" key="1">
    <citation type="submission" date="2021-01" db="EMBL/GenBank/DDBJ databases">
        <authorList>
            <person name="Corre E."/>
            <person name="Pelletier E."/>
            <person name="Niang G."/>
            <person name="Scheremetjew M."/>
            <person name="Finn R."/>
            <person name="Kale V."/>
            <person name="Holt S."/>
            <person name="Cochrane G."/>
            <person name="Meng A."/>
            <person name="Brown T."/>
            <person name="Cohen L."/>
        </authorList>
    </citation>
    <scope>NUCLEOTIDE SEQUENCE</scope>
    <source>
        <strain evidence="17">CCAP1064/1</strain>
    </source>
</reference>
<dbReference type="GO" id="GO:0005737">
    <property type="term" value="C:cytoplasm"/>
    <property type="evidence" value="ECO:0007669"/>
    <property type="project" value="TreeGrafter"/>
</dbReference>
<organism evidence="17">
    <name type="scientific">Proboscia inermis</name>
    <dbReference type="NCBI Taxonomy" id="420281"/>
    <lineage>
        <taxon>Eukaryota</taxon>
        <taxon>Sar</taxon>
        <taxon>Stramenopiles</taxon>
        <taxon>Ochrophyta</taxon>
        <taxon>Bacillariophyta</taxon>
        <taxon>Coscinodiscophyceae</taxon>
        <taxon>Rhizosoleniophycidae</taxon>
        <taxon>Rhizosoleniales</taxon>
        <taxon>Rhizosoleniaceae</taxon>
        <taxon>Proboscia</taxon>
    </lineage>
</organism>
<dbReference type="GO" id="GO:0005634">
    <property type="term" value="C:nucleus"/>
    <property type="evidence" value="ECO:0007669"/>
    <property type="project" value="TreeGrafter"/>
</dbReference>
<evidence type="ECO:0000256" key="13">
    <source>
        <dbReference type="ARBA" id="ARBA00048367"/>
    </source>
</evidence>
<evidence type="ECO:0000256" key="8">
    <source>
        <dbReference type="ARBA" id="ARBA00038543"/>
    </source>
</evidence>
<proteinExistence type="inferred from homology"/>
<feature type="domain" description="Protein kinase" evidence="16">
    <location>
        <begin position="9"/>
        <end position="291"/>
    </location>
</feature>
<protein>
    <recommendedName>
        <fullName evidence="9">Cyclin-dependent kinase 2 homolog</fullName>
        <ecNumber evidence="2">2.7.11.22</ecNumber>
    </recommendedName>
    <alternativeName>
        <fullName evidence="10">Cell division control protein 2 homolog</fullName>
    </alternativeName>
    <alternativeName>
        <fullName evidence="11">cdc2-related kinase 2</fullName>
    </alternativeName>
</protein>
<evidence type="ECO:0000256" key="2">
    <source>
        <dbReference type="ARBA" id="ARBA00012425"/>
    </source>
</evidence>
<dbReference type="PROSITE" id="PS00107">
    <property type="entry name" value="PROTEIN_KINASE_ATP"/>
    <property type="match status" value="1"/>
</dbReference>
<dbReference type="PROSITE" id="PS50011">
    <property type="entry name" value="PROTEIN_KINASE_DOM"/>
    <property type="match status" value="1"/>
</dbReference>
<dbReference type="GO" id="GO:0004693">
    <property type="term" value="F:cyclin-dependent protein serine/threonine kinase activity"/>
    <property type="evidence" value="ECO:0007669"/>
    <property type="project" value="UniProtKB-EC"/>
</dbReference>
<dbReference type="GO" id="GO:0007165">
    <property type="term" value="P:signal transduction"/>
    <property type="evidence" value="ECO:0007669"/>
    <property type="project" value="TreeGrafter"/>
</dbReference>
<dbReference type="InterPro" id="IPR017441">
    <property type="entry name" value="Protein_kinase_ATP_BS"/>
</dbReference>
<dbReference type="PROSITE" id="PS00108">
    <property type="entry name" value="PROTEIN_KINASE_ST"/>
    <property type="match status" value="1"/>
</dbReference>
<dbReference type="GO" id="GO:0030332">
    <property type="term" value="F:cyclin binding"/>
    <property type="evidence" value="ECO:0007669"/>
    <property type="project" value="TreeGrafter"/>
</dbReference>
<evidence type="ECO:0000256" key="14">
    <source>
        <dbReference type="PROSITE-ProRule" id="PRU10141"/>
    </source>
</evidence>
<evidence type="ECO:0000256" key="5">
    <source>
        <dbReference type="ARBA" id="ARBA00022741"/>
    </source>
</evidence>
<feature type="binding site" evidence="14">
    <location>
        <position position="38"/>
    </location>
    <ligand>
        <name>ATP</name>
        <dbReference type="ChEBI" id="CHEBI:30616"/>
    </ligand>
</feature>
<dbReference type="FunFam" id="1.10.510.10:FF:000706">
    <property type="entry name" value="Cyclin-dependent kinase 1"/>
    <property type="match status" value="1"/>
</dbReference>
<keyword evidence="7 14" id="KW-0067">ATP-binding</keyword>
<accession>A0A6T8GAM9</accession>
<dbReference type="Pfam" id="PF00069">
    <property type="entry name" value="Pkinase"/>
    <property type="match status" value="1"/>
</dbReference>
<dbReference type="GO" id="GO:0010468">
    <property type="term" value="P:regulation of gene expression"/>
    <property type="evidence" value="ECO:0007669"/>
    <property type="project" value="TreeGrafter"/>
</dbReference>
<evidence type="ECO:0000256" key="3">
    <source>
        <dbReference type="ARBA" id="ARBA00022527"/>
    </source>
</evidence>
<keyword evidence="3 15" id="KW-0723">Serine/threonine-protein kinase</keyword>
<dbReference type="EMBL" id="HBEL01005753">
    <property type="protein sequence ID" value="CAD8406640.1"/>
    <property type="molecule type" value="Transcribed_RNA"/>
</dbReference>
<evidence type="ECO:0000313" key="18">
    <source>
        <dbReference type="EMBL" id="CAD8406641.1"/>
    </source>
</evidence>
<dbReference type="SUPFAM" id="SSF56112">
    <property type="entry name" value="Protein kinase-like (PK-like)"/>
    <property type="match status" value="1"/>
</dbReference>
<sequence length="299" mass="34292">MERYQKIEKPGQPNLGEGTYGVVYKARDKQTDEIVALKRIRLEVEDEGIPSTALREISLLRELNHENVVELKDCVQSEGKLYLVFEFLDKDLKKYMDSCSGMLSPMLVKSYLFQMYRGLAFCHARGIMHRDLKPQNLLVSRDGRLKLADFGLARAFCPPIRPLTHEVVTLWYRPPEILLGSQTYAPPMDVWAIGAIFAEMVMKRPLFPGDSEIDQLYKIFRQLGTPNEDVWPGVTQLQDWNASFPTWHKSSFSRTVTDDLSEDGLDLLVTSLVYTPNDRVSAKEALNHPYFDDLDKESI</sequence>
<keyword evidence="6" id="KW-0418">Kinase</keyword>
<evidence type="ECO:0000256" key="4">
    <source>
        <dbReference type="ARBA" id="ARBA00022679"/>
    </source>
</evidence>
<evidence type="ECO:0000256" key="6">
    <source>
        <dbReference type="ARBA" id="ARBA00022777"/>
    </source>
</evidence>
<evidence type="ECO:0000256" key="10">
    <source>
        <dbReference type="ARBA" id="ARBA00041902"/>
    </source>
</evidence>
<comment type="catalytic activity">
    <reaction evidence="13">
        <text>L-seryl-[protein] + ATP = O-phospho-L-seryl-[protein] + ADP + H(+)</text>
        <dbReference type="Rhea" id="RHEA:17989"/>
        <dbReference type="Rhea" id="RHEA-COMP:9863"/>
        <dbReference type="Rhea" id="RHEA-COMP:11604"/>
        <dbReference type="ChEBI" id="CHEBI:15378"/>
        <dbReference type="ChEBI" id="CHEBI:29999"/>
        <dbReference type="ChEBI" id="CHEBI:30616"/>
        <dbReference type="ChEBI" id="CHEBI:83421"/>
        <dbReference type="ChEBI" id="CHEBI:456216"/>
        <dbReference type="EC" id="2.7.11.22"/>
    </reaction>
</comment>
<evidence type="ECO:0000256" key="9">
    <source>
        <dbReference type="ARBA" id="ARBA00039612"/>
    </source>
</evidence>
<comment type="similarity">
    <text evidence="1">Belongs to the protein kinase superfamily. CMGC Ser/Thr protein kinase family. CDC2/CDKX subfamily.</text>
</comment>
<gene>
    <name evidence="17" type="ORF">PINE0816_LOCUS2757</name>
    <name evidence="18" type="ORF">PINE0816_LOCUS2758</name>
</gene>
<dbReference type="InterPro" id="IPR011009">
    <property type="entry name" value="Kinase-like_dom_sf"/>
</dbReference>
<evidence type="ECO:0000256" key="15">
    <source>
        <dbReference type="RuleBase" id="RU000304"/>
    </source>
</evidence>
<evidence type="ECO:0000313" key="17">
    <source>
        <dbReference type="EMBL" id="CAD8406640.1"/>
    </source>
</evidence>
<keyword evidence="4" id="KW-0808">Transferase</keyword>
<dbReference type="GO" id="GO:0000307">
    <property type="term" value="C:cyclin-dependent protein kinase holoenzyme complex"/>
    <property type="evidence" value="ECO:0007669"/>
    <property type="project" value="TreeGrafter"/>
</dbReference>
<dbReference type="SMART" id="SM00220">
    <property type="entry name" value="S_TKc"/>
    <property type="match status" value="1"/>
</dbReference>
<comment type="catalytic activity">
    <reaction evidence="12">
        <text>L-threonyl-[protein] + ATP = O-phospho-L-threonyl-[protein] + ADP + H(+)</text>
        <dbReference type="Rhea" id="RHEA:46608"/>
        <dbReference type="Rhea" id="RHEA-COMP:11060"/>
        <dbReference type="Rhea" id="RHEA-COMP:11605"/>
        <dbReference type="ChEBI" id="CHEBI:15378"/>
        <dbReference type="ChEBI" id="CHEBI:30013"/>
        <dbReference type="ChEBI" id="CHEBI:30616"/>
        <dbReference type="ChEBI" id="CHEBI:61977"/>
        <dbReference type="ChEBI" id="CHEBI:456216"/>
        <dbReference type="EC" id="2.7.11.22"/>
    </reaction>
</comment>
<dbReference type="EMBL" id="HBEL01005754">
    <property type="protein sequence ID" value="CAD8406641.1"/>
    <property type="molecule type" value="Transcribed_RNA"/>
</dbReference>
<dbReference type="GO" id="GO:0005524">
    <property type="term" value="F:ATP binding"/>
    <property type="evidence" value="ECO:0007669"/>
    <property type="project" value="UniProtKB-UniRule"/>
</dbReference>
<evidence type="ECO:0000256" key="12">
    <source>
        <dbReference type="ARBA" id="ARBA00047811"/>
    </source>
</evidence>
<dbReference type="GO" id="GO:0010389">
    <property type="term" value="P:regulation of G2/M transition of mitotic cell cycle"/>
    <property type="evidence" value="ECO:0007669"/>
    <property type="project" value="TreeGrafter"/>
</dbReference>
<dbReference type="AlphaFoldDB" id="A0A6T8GAM9"/>
<dbReference type="PANTHER" id="PTHR24056:SF254">
    <property type="entry name" value="CYCLIN-DEPENDENT KINASE 2"/>
    <property type="match status" value="1"/>
</dbReference>
<dbReference type="InterPro" id="IPR050108">
    <property type="entry name" value="CDK"/>
</dbReference>
<dbReference type="EC" id="2.7.11.22" evidence="2"/>
<dbReference type="Gene3D" id="1.10.510.10">
    <property type="entry name" value="Transferase(Phosphotransferase) domain 1"/>
    <property type="match status" value="1"/>
</dbReference>
<dbReference type="InterPro" id="IPR008271">
    <property type="entry name" value="Ser/Thr_kinase_AS"/>
</dbReference>
<evidence type="ECO:0000256" key="1">
    <source>
        <dbReference type="ARBA" id="ARBA00006485"/>
    </source>
</evidence>
<evidence type="ECO:0000259" key="16">
    <source>
        <dbReference type="PROSITE" id="PS50011"/>
    </source>
</evidence>
<dbReference type="PANTHER" id="PTHR24056">
    <property type="entry name" value="CELL DIVISION PROTEIN KINASE"/>
    <property type="match status" value="1"/>
</dbReference>
<name>A0A6T8GAM9_9STRA</name>
<dbReference type="Gene3D" id="3.30.200.20">
    <property type="entry name" value="Phosphorylase Kinase, domain 1"/>
    <property type="match status" value="1"/>
</dbReference>
<evidence type="ECO:0000256" key="7">
    <source>
        <dbReference type="ARBA" id="ARBA00022840"/>
    </source>
</evidence>
<dbReference type="InterPro" id="IPR000719">
    <property type="entry name" value="Prot_kinase_dom"/>
</dbReference>
<evidence type="ECO:0000256" key="11">
    <source>
        <dbReference type="ARBA" id="ARBA00042858"/>
    </source>
</evidence>
<dbReference type="FunFam" id="3.30.200.20:FF:000375">
    <property type="entry name" value="Cell division related protein kinase 2"/>
    <property type="match status" value="1"/>
</dbReference>